<proteinExistence type="predicted"/>
<dbReference type="PANTHER" id="PTHR35579">
    <property type="entry name" value="CRISPR SYSTEM CMS ENDORIBONUCLEASE CSM3"/>
    <property type="match status" value="1"/>
</dbReference>
<keyword evidence="1" id="KW-0051">Antiviral defense</keyword>
<evidence type="ECO:0000313" key="4">
    <source>
        <dbReference type="Proteomes" id="UP000196475"/>
    </source>
</evidence>
<evidence type="ECO:0000259" key="2">
    <source>
        <dbReference type="Pfam" id="PF03787"/>
    </source>
</evidence>
<protein>
    <recommendedName>
        <fullName evidence="2">CRISPR type III-associated protein domain-containing protein</fullName>
    </recommendedName>
</protein>
<dbReference type="PANTHER" id="PTHR35579:SF3">
    <property type="entry name" value="CRISPR SYSTEM CMS ENDORIBONUCLEASE CSM3"/>
    <property type="match status" value="1"/>
</dbReference>
<evidence type="ECO:0000256" key="1">
    <source>
        <dbReference type="ARBA" id="ARBA00023118"/>
    </source>
</evidence>
<evidence type="ECO:0000313" key="3">
    <source>
        <dbReference type="EMBL" id="OUM85999.1"/>
    </source>
</evidence>
<dbReference type="GO" id="GO:0051607">
    <property type="term" value="P:defense response to virus"/>
    <property type="evidence" value="ECO:0007669"/>
    <property type="project" value="UniProtKB-KW"/>
</dbReference>
<reference evidence="4" key="1">
    <citation type="submission" date="2016-06" db="EMBL/GenBank/DDBJ databases">
        <authorList>
            <person name="Nascimento L."/>
            <person name="Pereira R.V."/>
            <person name="Martins L.F."/>
            <person name="Quaggio R.B."/>
            <person name="Silva A.M."/>
            <person name="Setubal J.C."/>
        </authorList>
    </citation>
    <scope>NUCLEOTIDE SEQUENCE [LARGE SCALE GENOMIC DNA]</scope>
</reference>
<dbReference type="EMBL" id="LZRT01000094">
    <property type="protein sequence ID" value="OUM85999.1"/>
    <property type="molecule type" value="Genomic_DNA"/>
</dbReference>
<dbReference type="AlphaFoldDB" id="A0A1Y3PNW0"/>
<accession>A0A1Y3PNW0</accession>
<dbReference type="InterPro" id="IPR052216">
    <property type="entry name" value="CRISPR_Csm3_endoribonuclease"/>
</dbReference>
<dbReference type="CDD" id="cd09726">
    <property type="entry name" value="RAMP_I_III"/>
    <property type="match status" value="1"/>
</dbReference>
<gene>
    <name evidence="3" type="ORF">BAA01_01145</name>
</gene>
<dbReference type="Pfam" id="PF03787">
    <property type="entry name" value="RAMPs"/>
    <property type="match status" value="1"/>
</dbReference>
<sequence>MKPYAFVQLSRKVEYAPLRPRNVLDPKLHHGKWLIRGCTLTPLIVRSGKILLHENRLVYGPILQNGHPVIPGSSLKGVVRSIYEAISHSCIQQPQGKKKDLTRYLPPEKQSPCMTQDRICPACQVFGFVGRGKENVAKSLVSFTDFLLQGQAKDWLNTELIPQLYQPRLEEAIRLYLDDEDVLQRKFYYHGTPETGQGSPTLVLKPGAVVEGEIHYQQMTDEELGRLAFSFGFGDPAFALKVGYAKPAYLGSIQFELVDVLPYQRLGFHSQPINRETILEYSRPFQQKMRMQVNQLLDIMDYDKHRHRTWQTNHQGQKGY</sequence>
<feature type="domain" description="CRISPR type III-associated protein" evidence="2">
    <location>
        <begin position="39"/>
        <end position="224"/>
    </location>
</feature>
<dbReference type="InterPro" id="IPR005537">
    <property type="entry name" value="RAMP_III_fam"/>
</dbReference>
<organism evidence="3 4">
    <name type="scientific">Bacillus thermozeamaize</name>
    <dbReference type="NCBI Taxonomy" id="230954"/>
    <lineage>
        <taxon>Bacteria</taxon>
        <taxon>Bacillati</taxon>
        <taxon>Bacillota</taxon>
        <taxon>Bacilli</taxon>
        <taxon>Bacillales</taxon>
        <taxon>Bacillaceae</taxon>
        <taxon>Bacillus</taxon>
    </lineage>
</organism>
<dbReference type="Proteomes" id="UP000196475">
    <property type="component" value="Unassembled WGS sequence"/>
</dbReference>
<name>A0A1Y3PNW0_9BACI</name>
<comment type="caution">
    <text evidence="3">The sequence shown here is derived from an EMBL/GenBank/DDBJ whole genome shotgun (WGS) entry which is preliminary data.</text>
</comment>